<accession>A0AAE1M102</accession>
<dbReference type="EMBL" id="JAWRVG010000008">
    <property type="protein sequence ID" value="KAK4078722.1"/>
    <property type="molecule type" value="Genomic_DNA"/>
</dbReference>
<feature type="compositionally biased region" description="Basic and acidic residues" evidence="2">
    <location>
        <begin position="117"/>
        <end position="127"/>
    </location>
</feature>
<name>A0AAE1M102_9HYPO</name>
<sequence length="497" mass="56207">MPPNSIIQITDDDEDNQEYSQMKKAAQPAKTPSRRRGGDKRPNYKECGNGDSGSASDTEEANDEYMGFKGDIPAKKPSAAKKVASRAQRPQDAKQEPMSSEQQTPDRRVIIKPVKRSHGDDESEPVKPAKRGRKPTASTEIKRFEKDALALAERFGSKMIEYETTRSENQNLQAQIKTLKSELEQAQQAHKQSEASFNQKIDQLKNDSQKWRCDLASALEAAKKNSGKYVKVSDSEVAQNWMTLSYNIRGLVSQCLTQIPADQDTILESLVMEHRLLSIDDMSTLRSCILRRAGKIGNTLTQSLLIKNYHHRNDPKYLQIISQIKSRVVADLSDEGHLNKEAMEALINKAKKRLGPFIPKPKVNQFRNEIRRLITDTADLHLMRMKSKAIFLLYWCGDDDGKRLHPYDQNQMKSIQYDKDTDISNFSVKFVEAPALMKIGTADGEKFDTSMILCKSEVALTEDDNEDSEDGDDFEEDDDESSEDSDEDDDEDERGGQ</sequence>
<comment type="caution">
    <text evidence="3">The sequence shown here is derived from an EMBL/GenBank/DDBJ whole genome shotgun (WGS) entry which is preliminary data.</text>
</comment>
<keyword evidence="4" id="KW-1185">Reference proteome</keyword>
<feature type="coiled-coil region" evidence="1">
    <location>
        <begin position="162"/>
        <end position="221"/>
    </location>
</feature>
<feature type="region of interest" description="Disordered" evidence="2">
    <location>
        <begin position="1"/>
        <end position="141"/>
    </location>
</feature>
<dbReference type="GeneID" id="87917208"/>
<gene>
    <name evidence="3" type="ORF">Triagg1_3053</name>
</gene>
<feature type="region of interest" description="Disordered" evidence="2">
    <location>
        <begin position="458"/>
        <end position="497"/>
    </location>
</feature>
<reference evidence="3" key="1">
    <citation type="submission" date="2023-11" db="EMBL/GenBank/DDBJ databases">
        <title>The genome sequences of three competitors of mushroom-forming fungi.</title>
        <authorList>
            <person name="Beijen E."/>
            <person name="Ohm R.A."/>
        </authorList>
    </citation>
    <scope>NUCLEOTIDE SEQUENCE</scope>
    <source>
        <strain evidence="3">CBS 100526</strain>
    </source>
</reference>
<protein>
    <submittedName>
        <fullName evidence="3">Uncharacterized protein</fullName>
    </submittedName>
</protein>
<evidence type="ECO:0000256" key="1">
    <source>
        <dbReference type="SAM" id="Coils"/>
    </source>
</evidence>
<dbReference type="Proteomes" id="UP001273209">
    <property type="component" value="Unassembled WGS sequence"/>
</dbReference>
<dbReference type="RefSeq" id="XP_062758120.1">
    <property type="nucleotide sequence ID" value="XM_062897303.1"/>
</dbReference>
<organism evidence="3 4">
    <name type="scientific">Trichoderma aggressivum f. europaeum</name>
    <dbReference type="NCBI Taxonomy" id="173218"/>
    <lineage>
        <taxon>Eukaryota</taxon>
        <taxon>Fungi</taxon>
        <taxon>Dikarya</taxon>
        <taxon>Ascomycota</taxon>
        <taxon>Pezizomycotina</taxon>
        <taxon>Sordariomycetes</taxon>
        <taxon>Hypocreomycetidae</taxon>
        <taxon>Hypocreales</taxon>
        <taxon>Hypocreaceae</taxon>
        <taxon>Trichoderma</taxon>
    </lineage>
</organism>
<evidence type="ECO:0000256" key="2">
    <source>
        <dbReference type="SAM" id="MobiDB-lite"/>
    </source>
</evidence>
<proteinExistence type="predicted"/>
<keyword evidence="1" id="KW-0175">Coiled coil</keyword>
<evidence type="ECO:0000313" key="4">
    <source>
        <dbReference type="Proteomes" id="UP001273209"/>
    </source>
</evidence>
<feature type="compositionally biased region" description="Acidic residues" evidence="2">
    <location>
        <begin position="460"/>
        <end position="497"/>
    </location>
</feature>
<dbReference type="AlphaFoldDB" id="A0AAE1M102"/>
<evidence type="ECO:0000313" key="3">
    <source>
        <dbReference type="EMBL" id="KAK4078722.1"/>
    </source>
</evidence>